<protein>
    <submittedName>
        <fullName evidence="1">Uncharacterized protein</fullName>
    </submittedName>
</protein>
<proteinExistence type="predicted"/>
<accession>A0A0K2V7C3</accession>
<name>A0A0K2V7C3_LEPSM</name>
<organism evidence="1">
    <name type="scientific">Lepeophtheirus salmonis</name>
    <name type="common">Salmon louse</name>
    <name type="synonym">Caligus salmonis</name>
    <dbReference type="NCBI Taxonomy" id="72036"/>
    <lineage>
        <taxon>Eukaryota</taxon>
        <taxon>Metazoa</taxon>
        <taxon>Ecdysozoa</taxon>
        <taxon>Arthropoda</taxon>
        <taxon>Crustacea</taxon>
        <taxon>Multicrustacea</taxon>
        <taxon>Hexanauplia</taxon>
        <taxon>Copepoda</taxon>
        <taxon>Siphonostomatoida</taxon>
        <taxon>Caligidae</taxon>
        <taxon>Lepeophtheirus</taxon>
    </lineage>
</organism>
<evidence type="ECO:0000313" key="1">
    <source>
        <dbReference type="EMBL" id="CDW46240.1"/>
    </source>
</evidence>
<feature type="non-terminal residue" evidence="1">
    <location>
        <position position="38"/>
    </location>
</feature>
<dbReference type="AlphaFoldDB" id="A0A0K2V7C3"/>
<dbReference type="EMBL" id="HACA01028879">
    <property type="protein sequence ID" value="CDW46240.1"/>
    <property type="molecule type" value="Transcribed_RNA"/>
</dbReference>
<sequence length="38" mass="4183">MSPLIQIGIPSKRIIIAWHAMGSAVIFMSCQSVRGRVQ</sequence>
<reference evidence="1" key="1">
    <citation type="submission" date="2014-05" db="EMBL/GenBank/DDBJ databases">
        <authorList>
            <person name="Chronopoulou M."/>
        </authorList>
    </citation>
    <scope>NUCLEOTIDE SEQUENCE</scope>
    <source>
        <tissue evidence="1">Whole organism</tissue>
    </source>
</reference>